<dbReference type="GO" id="GO:0090729">
    <property type="term" value="F:toxin activity"/>
    <property type="evidence" value="ECO:0007669"/>
    <property type="project" value="UniProtKB-KW"/>
</dbReference>
<keyword evidence="2" id="KW-0964">Secreted</keyword>
<keyword evidence="4 7" id="KW-0732">Signal</keyword>
<name>E2J766_9HEMI</name>
<protein>
    <submittedName>
        <fullName evidence="8">Tm817 triabin-like lipocalin</fullName>
    </submittedName>
</protein>
<organism evidence="8">
    <name type="scientific">Triatoma matogrossensis</name>
    <dbReference type="NCBI Taxonomy" id="162370"/>
    <lineage>
        <taxon>Eukaryota</taxon>
        <taxon>Metazoa</taxon>
        <taxon>Ecdysozoa</taxon>
        <taxon>Arthropoda</taxon>
        <taxon>Hexapoda</taxon>
        <taxon>Insecta</taxon>
        <taxon>Pterygota</taxon>
        <taxon>Neoptera</taxon>
        <taxon>Paraneoptera</taxon>
        <taxon>Hemiptera</taxon>
        <taxon>Heteroptera</taxon>
        <taxon>Panheteroptera</taxon>
        <taxon>Cimicomorpha</taxon>
        <taxon>Reduviidae</taxon>
        <taxon>Triatominae</taxon>
        <taxon>Triatoma</taxon>
    </lineage>
</organism>
<accession>E2J766</accession>
<keyword evidence="5" id="KW-1199">Hemostasis impairing toxin</keyword>
<sequence>MKIIFAVIYFGILIFTFAEFPPDTTHCLNLEDYEGFDSTKFSRGTWYVTHARYGSNSTVCREYIIRRRSNGSIKFVADGYYDYGDTPRFYRVRCEEIKKNEKGKFSLNCTQISRGRYNKIIFDFELHLTVVETDYRNYAILYRCATFPPQYGSFIEDNLLILHRTEVGKHSTVENLLKQYDSSLDKFLSREDNYCLPSPVQDNEKENRIK</sequence>
<evidence type="ECO:0000256" key="1">
    <source>
        <dbReference type="ARBA" id="ARBA00004613"/>
    </source>
</evidence>
<dbReference type="EMBL" id="HP429284">
    <property type="protein sequence ID" value="ADN29784.1"/>
    <property type="molecule type" value="mRNA"/>
</dbReference>
<dbReference type="AlphaFoldDB" id="E2J766"/>
<dbReference type="GO" id="GO:0030682">
    <property type="term" value="P:symbiont-mediated perturbation of host defenses"/>
    <property type="evidence" value="ECO:0007669"/>
    <property type="project" value="InterPro"/>
</dbReference>
<evidence type="ECO:0000256" key="3">
    <source>
        <dbReference type="ARBA" id="ARBA00022656"/>
    </source>
</evidence>
<dbReference type="SUPFAM" id="SSF50814">
    <property type="entry name" value="Lipocalins"/>
    <property type="match status" value="1"/>
</dbReference>
<evidence type="ECO:0000256" key="6">
    <source>
        <dbReference type="ARBA" id="ARBA00034121"/>
    </source>
</evidence>
<dbReference type="Gene3D" id="2.40.128.20">
    <property type="match status" value="1"/>
</dbReference>
<comment type="subcellular location">
    <subcellularLocation>
        <location evidence="1">Secreted</location>
    </subcellularLocation>
</comment>
<feature type="signal peptide" evidence="7">
    <location>
        <begin position="1"/>
        <end position="18"/>
    </location>
</feature>
<evidence type="ECO:0000256" key="5">
    <source>
        <dbReference type="ARBA" id="ARBA00023240"/>
    </source>
</evidence>
<dbReference type="GO" id="GO:0005576">
    <property type="term" value="C:extracellular region"/>
    <property type="evidence" value="ECO:0007669"/>
    <property type="project" value="UniProtKB-SubCell"/>
</dbReference>
<evidence type="ECO:0000313" key="8">
    <source>
        <dbReference type="EMBL" id="ADN29784.1"/>
    </source>
</evidence>
<feature type="chain" id="PRO_5003159754" evidence="7">
    <location>
        <begin position="19"/>
        <end position="210"/>
    </location>
</feature>
<dbReference type="InterPro" id="IPR012674">
    <property type="entry name" value="Calycin"/>
</dbReference>
<reference evidence="8" key="1">
    <citation type="journal article" date="2012" name="Am. J. Trop. Med. Hyg.">
        <title>An insight into the sialotranscriptome of Triatoma matogrossensis, a kissing bug associated with fogo selvagem in South America.</title>
        <authorList>
            <person name="Assumpcao T.C."/>
            <person name="Eaton D.P."/>
            <person name="Pham V.M."/>
            <person name="Francischetti I.M."/>
            <person name="Aoki V."/>
            <person name="Hans-Filho G."/>
            <person name="Rivitti E.A."/>
            <person name="Valenzuela J.G."/>
            <person name="Diaz L.A."/>
            <person name="Ribeiro J.M."/>
        </authorList>
    </citation>
    <scope>NUCLEOTIDE SEQUENCE</scope>
    <source>
        <tissue evidence="8">Salivary gland</tissue>
    </source>
</reference>
<dbReference type="InterPro" id="IPR005657">
    <property type="entry name" value="Triabi/Procalin"/>
</dbReference>
<dbReference type="CDD" id="cd19423">
    <property type="entry name" value="lipocalin_LTBP1-like"/>
    <property type="match status" value="1"/>
</dbReference>
<evidence type="ECO:0000256" key="4">
    <source>
        <dbReference type="ARBA" id="ARBA00022729"/>
    </source>
</evidence>
<keyword evidence="3" id="KW-0800">Toxin</keyword>
<comment type="similarity">
    <text evidence="6">Belongs to the calycin superfamily. Triabin family.</text>
</comment>
<evidence type="ECO:0000256" key="2">
    <source>
        <dbReference type="ARBA" id="ARBA00022525"/>
    </source>
</evidence>
<dbReference type="Pfam" id="PF03973">
    <property type="entry name" value="Triabin"/>
    <property type="match status" value="1"/>
</dbReference>
<proteinExistence type="evidence at transcript level"/>
<evidence type="ECO:0000256" key="7">
    <source>
        <dbReference type="SAM" id="SignalP"/>
    </source>
</evidence>